<feature type="region of interest" description="Disordered" evidence="1">
    <location>
        <begin position="1"/>
        <end position="24"/>
    </location>
</feature>
<protein>
    <recommendedName>
        <fullName evidence="2">Reverse transcriptase zinc-binding domain-containing protein</fullName>
    </recommendedName>
</protein>
<evidence type="ECO:0000313" key="4">
    <source>
        <dbReference type="Proteomes" id="UP001231189"/>
    </source>
</evidence>
<sequence>MWPGCPASDRPLRARSTVDRKPVRNRAGDDARMALLSDVARRRVRPVRPAVGRFFSNLQMDDIATKVWRSAAPLKCKIFCWLARKKRLPTNERPFRHHLASSATCLSCPRDEDTDHLLLHCPRASEVWRFFHRDFDDHDYATFPDFWLLRCRTYEETTINTAIAWSIWKRRNTLTFNGVIEDLTTVVQRCLEDIRLWAFRCTTPASSHLLNSWCNGYDPS</sequence>
<evidence type="ECO:0000259" key="2">
    <source>
        <dbReference type="Pfam" id="PF13966"/>
    </source>
</evidence>
<organism evidence="3 4">
    <name type="scientific">Lolium multiflorum</name>
    <name type="common">Italian ryegrass</name>
    <name type="synonym">Lolium perenne subsp. multiflorum</name>
    <dbReference type="NCBI Taxonomy" id="4521"/>
    <lineage>
        <taxon>Eukaryota</taxon>
        <taxon>Viridiplantae</taxon>
        <taxon>Streptophyta</taxon>
        <taxon>Embryophyta</taxon>
        <taxon>Tracheophyta</taxon>
        <taxon>Spermatophyta</taxon>
        <taxon>Magnoliopsida</taxon>
        <taxon>Liliopsida</taxon>
        <taxon>Poales</taxon>
        <taxon>Poaceae</taxon>
        <taxon>BOP clade</taxon>
        <taxon>Pooideae</taxon>
        <taxon>Poodae</taxon>
        <taxon>Poeae</taxon>
        <taxon>Poeae Chloroplast Group 2 (Poeae type)</taxon>
        <taxon>Loliodinae</taxon>
        <taxon>Loliinae</taxon>
        <taxon>Lolium</taxon>
    </lineage>
</organism>
<dbReference type="Proteomes" id="UP001231189">
    <property type="component" value="Unassembled WGS sequence"/>
</dbReference>
<accession>A0AAD8RW58</accession>
<dbReference type="InterPro" id="IPR026960">
    <property type="entry name" value="RVT-Znf"/>
</dbReference>
<keyword evidence="4" id="KW-1185">Reference proteome</keyword>
<name>A0AAD8RW58_LOLMU</name>
<comment type="caution">
    <text evidence="3">The sequence shown here is derived from an EMBL/GenBank/DDBJ whole genome shotgun (WGS) entry which is preliminary data.</text>
</comment>
<feature type="domain" description="Reverse transcriptase zinc-binding" evidence="2">
    <location>
        <begin position="57"/>
        <end position="128"/>
    </location>
</feature>
<dbReference type="EMBL" id="JAUUTY010000005">
    <property type="protein sequence ID" value="KAK1632736.1"/>
    <property type="molecule type" value="Genomic_DNA"/>
</dbReference>
<reference evidence="3" key="1">
    <citation type="submission" date="2023-07" db="EMBL/GenBank/DDBJ databases">
        <title>A chromosome-level genome assembly of Lolium multiflorum.</title>
        <authorList>
            <person name="Chen Y."/>
            <person name="Copetti D."/>
            <person name="Kolliker R."/>
            <person name="Studer B."/>
        </authorList>
    </citation>
    <scope>NUCLEOTIDE SEQUENCE</scope>
    <source>
        <strain evidence="3">02402/16</strain>
        <tissue evidence="3">Leaf</tissue>
    </source>
</reference>
<dbReference type="Pfam" id="PF13966">
    <property type="entry name" value="zf-RVT"/>
    <property type="match status" value="1"/>
</dbReference>
<evidence type="ECO:0000313" key="3">
    <source>
        <dbReference type="EMBL" id="KAK1632736.1"/>
    </source>
</evidence>
<feature type="compositionally biased region" description="Basic and acidic residues" evidence="1">
    <location>
        <begin position="10"/>
        <end position="24"/>
    </location>
</feature>
<proteinExistence type="predicted"/>
<evidence type="ECO:0000256" key="1">
    <source>
        <dbReference type="SAM" id="MobiDB-lite"/>
    </source>
</evidence>
<gene>
    <name evidence="3" type="ORF">QYE76_007051</name>
</gene>
<dbReference type="AlphaFoldDB" id="A0AAD8RW58"/>